<dbReference type="InterPro" id="IPR051465">
    <property type="entry name" value="Cell_Envelope_Struct_Comp"/>
</dbReference>
<dbReference type="InterPro" id="IPR011081">
    <property type="entry name" value="Big_4"/>
</dbReference>
<protein>
    <submittedName>
        <fullName evidence="4">Ig-like domain-containing protein</fullName>
    </submittedName>
</protein>
<dbReference type="Pfam" id="PF00395">
    <property type="entry name" value="SLH"/>
    <property type="match status" value="3"/>
</dbReference>
<evidence type="ECO:0000256" key="1">
    <source>
        <dbReference type="SAM" id="MobiDB-lite"/>
    </source>
</evidence>
<dbReference type="EMBL" id="JASKHM010000012">
    <property type="protein sequence ID" value="MEQ4484701.1"/>
    <property type="molecule type" value="Genomic_DNA"/>
</dbReference>
<feature type="signal peptide" evidence="2">
    <location>
        <begin position="1"/>
        <end position="28"/>
    </location>
</feature>
<accession>A0ABV1KXC5</accession>
<sequence length="1283" mass="134045">MKSIYVRKWTIFLVIACMMLSSFSFVSAAESAKSDVKGHWAESQLNQWVEKGLIKGYADGTVKPNNPVTRVELTALINRAFGFTEKAEINFSDMPPGNWAYEEAAIAVKAGYIKGKLGGTFGGGNQSSRQEVAAIIARLLNLQGDETTAKAYVDASSFASWSKAAIGAVSSKKIMQGYGDQTFRPQAPITRGELVVTLDRALKLKAVKDPTENQVDKNTYNAAGTYGPVSGTEAISGDVAVNVPGVTLQNMVISGNLLLAEGIGSGDAFLKNVTVKGTTTVQGGGEHSIHLDNSVFVKIIVDKKGGKVRLVVEGTTLIEQLINKSPVNLELGKDAKIVSLMVDALLKALGQGTIEKAIISDEGKGSAFEKQPVKQEGSGAPTPTSTSNNSGGDGNGSIPTSITVTSTPVIANIPVANGTSLVSVLGNLPSTVQITLSDGTTPTVNATWNGGTPAYNASIAGTYVFSGKLALPKGVTNPNNVQASVNVVVSKALPTQVSSTIVTGVVSSFSDINVAKGTSLKSVLLGLPTTVQITLSDGTNSTVNVAWDGGTPAYDGDKDGMYIFSGMPVLSSAVSNPSGVQAKINVIVSITVTNASAISDIPVAIGTSLSLPSTIKLTLSDGTTPTVNVTWDGGTPQYDGNKAGTYIFSGLPDLPGSVTNPSNVQAKVNVIVAAPVPTPVTVTNAFAIADIAVANGTSLLTAGLPTNVQLMLSDNSTPTVNVTWVSGAPEYDGNTAGTYTFSGILELPIGVTNPTNVHASVKVIVAQSLAEAALADINTNVKSAITNGLPATFTVQNLMDAGVTNINNAWITFYQFQVAVVRNAKGNTDLLLTELQDAIDKINTDATLVPTAAAFIPVNHFNNQSPGNNNLESGDLILLTFNVKLEKLSALAAIQAAVDGAFGSGNATVTTGNNITFNIIVNNNKNIPLPPQGALITLAANTVQNYMDGMIKNTAPISFTIEDSLNLTPQLSGADTADTQHIVLTFTGQLSGSNADLAAFSVSGIAPNPTIIGVVVNNQTVTLMLDTAMVSTDHIKISYTQQNNADDLQTAASVKVQNFVDADVSNHLMMAPSIAAINAAIDGLDGIVTLEKLQLASISNLNEDYASYYAYYYQALLKDEKDTIGDLTKDEIQAAVDFINDYLEPLILIYEAILAGDASATLNQLKAAQINNIVDSYADDYQEIFVHYLALTLSDPLSYAQLQDIVDNTASIMASISEINTAIDAGDANATVAAMDQSGMFANINMLYANGYQAALSDAKNLQQSSLKIAQIQQIIFDVNSIT</sequence>
<feature type="domain" description="SLH" evidence="3">
    <location>
        <begin position="149"/>
        <end position="212"/>
    </location>
</feature>
<dbReference type="PANTHER" id="PTHR43308:SF5">
    <property type="entry name" value="S-LAYER PROTEIN _ PEPTIDOGLYCAN ENDO-BETA-N-ACETYLGLUCOSAMINIDASE"/>
    <property type="match status" value="1"/>
</dbReference>
<feature type="chain" id="PRO_5046592767" evidence="2">
    <location>
        <begin position="29"/>
        <end position="1283"/>
    </location>
</feature>
<dbReference type="InterPro" id="IPR028059">
    <property type="entry name" value="SWM_rpt"/>
</dbReference>
<feature type="region of interest" description="Disordered" evidence="1">
    <location>
        <begin position="365"/>
        <end position="399"/>
    </location>
</feature>
<evidence type="ECO:0000313" key="4">
    <source>
        <dbReference type="EMBL" id="MEQ4484701.1"/>
    </source>
</evidence>
<gene>
    <name evidence="4" type="ORF">QJS35_20155</name>
</gene>
<reference evidence="4 5" key="1">
    <citation type="journal article" date="2023" name="Genome Announc.">
        <title>Pan-Genome Analyses of the Genus Cohnella and Proposal of the Novel Species Cohnella silvisoli sp. nov., Isolated from Forest Soil.</title>
        <authorList>
            <person name="Wang C."/>
            <person name="Mao L."/>
            <person name="Bao G."/>
            <person name="Zhu H."/>
        </authorList>
    </citation>
    <scope>NUCLEOTIDE SEQUENCE [LARGE SCALE GENOMIC DNA]</scope>
    <source>
        <strain evidence="4 5">NL03-T5-1</strain>
    </source>
</reference>
<evidence type="ECO:0000259" key="3">
    <source>
        <dbReference type="PROSITE" id="PS51272"/>
    </source>
</evidence>
<feature type="domain" description="SLH" evidence="3">
    <location>
        <begin position="28"/>
        <end position="91"/>
    </location>
</feature>
<name>A0ABV1KXC5_9BACL</name>
<dbReference type="PANTHER" id="PTHR43308">
    <property type="entry name" value="OUTER MEMBRANE PROTEIN ALPHA-RELATED"/>
    <property type="match status" value="1"/>
</dbReference>
<feature type="compositionally biased region" description="Low complexity" evidence="1">
    <location>
        <begin position="377"/>
        <end position="399"/>
    </location>
</feature>
<proteinExistence type="predicted"/>
<organism evidence="4 5">
    <name type="scientific">Cohnella silvisoli</name>
    <dbReference type="NCBI Taxonomy" id="2873699"/>
    <lineage>
        <taxon>Bacteria</taxon>
        <taxon>Bacillati</taxon>
        <taxon>Bacillota</taxon>
        <taxon>Bacilli</taxon>
        <taxon>Bacillales</taxon>
        <taxon>Paenibacillaceae</taxon>
        <taxon>Cohnella</taxon>
    </lineage>
</organism>
<keyword evidence="2" id="KW-0732">Signal</keyword>
<comment type="caution">
    <text evidence="4">The sequence shown here is derived from an EMBL/GenBank/DDBJ whole genome shotgun (WGS) entry which is preliminary data.</text>
</comment>
<keyword evidence="5" id="KW-1185">Reference proteome</keyword>
<dbReference type="Pfam" id="PF07532">
    <property type="entry name" value="Big_4"/>
    <property type="match status" value="4"/>
</dbReference>
<dbReference type="Proteomes" id="UP001493487">
    <property type="component" value="Unassembled WGS sequence"/>
</dbReference>
<evidence type="ECO:0000256" key="2">
    <source>
        <dbReference type="SAM" id="SignalP"/>
    </source>
</evidence>
<dbReference type="Pfam" id="PF13753">
    <property type="entry name" value="SWM_repeat"/>
    <property type="match status" value="1"/>
</dbReference>
<evidence type="ECO:0000313" key="5">
    <source>
        <dbReference type="Proteomes" id="UP001493487"/>
    </source>
</evidence>
<dbReference type="InterPro" id="IPR001119">
    <property type="entry name" value="SLH_dom"/>
</dbReference>
<dbReference type="RefSeq" id="WP_232187081.1">
    <property type="nucleotide sequence ID" value="NZ_JAIOAP010000011.1"/>
</dbReference>
<dbReference type="PROSITE" id="PS51272">
    <property type="entry name" value="SLH"/>
    <property type="match status" value="3"/>
</dbReference>
<feature type="domain" description="SLH" evidence="3">
    <location>
        <begin position="92"/>
        <end position="148"/>
    </location>
</feature>